<organism evidence="5 6">
    <name type="scientific">Luteolibacter rhizosphaerae</name>
    <dbReference type="NCBI Taxonomy" id="2989719"/>
    <lineage>
        <taxon>Bacteria</taxon>
        <taxon>Pseudomonadati</taxon>
        <taxon>Verrucomicrobiota</taxon>
        <taxon>Verrucomicrobiia</taxon>
        <taxon>Verrucomicrobiales</taxon>
        <taxon>Verrucomicrobiaceae</taxon>
        <taxon>Luteolibacter</taxon>
    </lineage>
</organism>
<evidence type="ECO:0000313" key="5">
    <source>
        <dbReference type="EMBL" id="MCW1916343.1"/>
    </source>
</evidence>
<gene>
    <name evidence="5" type="ORF">OJ996_22330</name>
</gene>
<dbReference type="InterPro" id="IPR053812">
    <property type="entry name" value="HTH_Sigma70_ECF-like"/>
</dbReference>
<dbReference type="Gene3D" id="1.10.1740.10">
    <property type="match status" value="1"/>
</dbReference>
<keyword evidence="3" id="KW-0804">Transcription</keyword>
<sequence>MLRGTLATRPPLFATTRWSLVVAAGGGESADALEELCGIYWFPIYAVIRRSGKSSEDAKDLAQAFFAMMLERGTLGLADDARGRFRSFLQATLKRFLIGEWRREQAAKRGGGRELLALDGELAERLYTHEDESARSPEELFDRRWALAMLEAAMGRLAEDYKATGRAEEFERLMPTLTAERGETDYAALAAECGSTEGALRVAAHRLRKRFRALVREEVARTVVDASEVDEEMEALMAALSR</sequence>
<name>A0ABT3G919_9BACT</name>
<keyword evidence="2" id="KW-0731">Sigma factor</keyword>
<reference evidence="5" key="1">
    <citation type="submission" date="2022-10" db="EMBL/GenBank/DDBJ databases">
        <title>Luteolibacter sp. GHJ8, whole genome shotgun sequencing project.</title>
        <authorList>
            <person name="Zhao G."/>
            <person name="Shen L."/>
        </authorList>
    </citation>
    <scope>NUCLEOTIDE SEQUENCE</scope>
    <source>
        <strain evidence="5">GHJ8</strain>
    </source>
</reference>
<dbReference type="EMBL" id="JAPDDR010000014">
    <property type="protein sequence ID" value="MCW1916343.1"/>
    <property type="molecule type" value="Genomic_DNA"/>
</dbReference>
<evidence type="ECO:0000259" key="4">
    <source>
        <dbReference type="Pfam" id="PF07638"/>
    </source>
</evidence>
<dbReference type="SUPFAM" id="SSF88946">
    <property type="entry name" value="Sigma2 domain of RNA polymerase sigma factors"/>
    <property type="match status" value="1"/>
</dbReference>
<keyword evidence="1" id="KW-0805">Transcription regulation</keyword>
<dbReference type="InterPro" id="IPR039425">
    <property type="entry name" value="RNA_pol_sigma-70-like"/>
</dbReference>
<evidence type="ECO:0000313" key="6">
    <source>
        <dbReference type="Proteomes" id="UP001165653"/>
    </source>
</evidence>
<dbReference type="InterPro" id="IPR013325">
    <property type="entry name" value="RNA_pol_sigma_r2"/>
</dbReference>
<feature type="domain" description="RNA polymerase sigma-70 ECF-like HTH" evidence="4">
    <location>
        <begin position="61"/>
        <end position="158"/>
    </location>
</feature>
<evidence type="ECO:0000256" key="3">
    <source>
        <dbReference type="ARBA" id="ARBA00023163"/>
    </source>
</evidence>
<accession>A0ABT3G919</accession>
<protein>
    <submittedName>
        <fullName evidence="5">ECF-type sigma factor</fullName>
    </submittedName>
</protein>
<dbReference type="RefSeq" id="WP_264515963.1">
    <property type="nucleotide sequence ID" value="NZ_JAPDDR010000014.1"/>
</dbReference>
<dbReference type="PANTHER" id="PTHR43133:SF51">
    <property type="entry name" value="RNA POLYMERASE SIGMA FACTOR"/>
    <property type="match status" value="1"/>
</dbReference>
<evidence type="ECO:0000256" key="2">
    <source>
        <dbReference type="ARBA" id="ARBA00023082"/>
    </source>
</evidence>
<keyword evidence="6" id="KW-1185">Reference proteome</keyword>
<dbReference type="PANTHER" id="PTHR43133">
    <property type="entry name" value="RNA POLYMERASE ECF-TYPE SIGMA FACTO"/>
    <property type="match status" value="1"/>
</dbReference>
<dbReference type="Pfam" id="PF07638">
    <property type="entry name" value="Sigma70_ECF"/>
    <property type="match status" value="1"/>
</dbReference>
<dbReference type="Proteomes" id="UP001165653">
    <property type="component" value="Unassembled WGS sequence"/>
</dbReference>
<comment type="caution">
    <text evidence="5">The sequence shown here is derived from an EMBL/GenBank/DDBJ whole genome shotgun (WGS) entry which is preliminary data.</text>
</comment>
<proteinExistence type="predicted"/>
<evidence type="ECO:0000256" key="1">
    <source>
        <dbReference type="ARBA" id="ARBA00023015"/>
    </source>
</evidence>